<dbReference type="InterPro" id="IPR001841">
    <property type="entry name" value="Znf_RING"/>
</dbReference>
<accession>A0AAV9E934</accession>
<evidence type="ECO:0000256" key="2">
    <source>
        <dbReference type="ARBA" id="ARBA00022771"/>
    </source>
</evidence>
<evidence type="ECO:0000313" key="7">
    <source>
        <dbReference type="EMBL" id="KAK1309822.1"/>
    </source>
</evidence>
<evidence type="ECO:0000313" key="8">
    <source>
        <dbReference type="Proteomes" id="UP001180020"/>
    </source>
</evidence>
<keyword evidence="8" id="KW-1185">Reference proteome</keyword>
<dbReference type="GO" id="GO:0008270">
    <property type="term" value="F:zinc ion binding"/>
    <property type="evidence" value="ECO:0007669"/>
    <property type="project" value="UniProtKB-KW"/>
</dbReference>
<dbReference type="Proteomes" id="UP001180020">
    <property type="component" value="Unassembled WGS sequence"/>
</dbReference>
<dbReference type="AlphaFoldDB" id="A0AAV9E934"/>
<dbReference type="PROSITE" id="PS50089">
    <property type="entry name" value="ZF_RING_2"/>
    <property type="match status" value="1"/>
</dbReference>
<organism evidence="7 8">
    <name type="scientific">Acorus calamus</name>
    <name type="common">Sweet flag</name>
    <dbReference type="NCBI Taxonomy" id="4465"/>
    <lineage>
        <taxon>Eukaryota</taxon>
        <taxon>Viridiplantae</taxon>
        <taxon>Streptophyta</taxon>
        <taxon>Embryophyta</taxon>
        <taxon>Tracheophyta</taxon>
        <taxon>Spermatophyta</taxon>
        <taxon>Magnoliopsida</taxon>
        <taxon>Liliopsida</taxon>
        <taxon>Acoraceae</taxon>
        <taxon>Acorus</taxon>
    </lineage>
</organism>
<feature type="region of interest" description="Disordered" evidence="5">
    <location>
        <begin position="48"/>
        <end position="98"/>
    </location>
</feature>
<dbReference type="SUPFAM" id="SSF57850">
    <property type="entry name" value="RING/U-box"/>
    <property type="match status" value="1"/>
</dbReference>
<evidence type="ECO:0000259" key="6">
    <source>
        <dbReference type="PROSITE" id="PS50089"/>
    </source>
</evidence>
<keyword evidence="2 4" id="KW-0863">Zinc-finger</keyword>
<reference evidence="7" key="2">
    <citation type="submission" date="2023-06" db="EMBL/GenBank/DDBJ databases">
        <authorList>
            <person name="Ma L."/>
            <person name="Liu K.-W."/>
            <person name="Li Z."/>
            <person name="Hsiao Y.-Y."/>
            <person name="Qi Y."/>
            <person name="Fu T."/>
            <person name="Tang G."/>
            <person name="Zhang D."/>
            <person name="Sun W.-H."/>
            <person name="Liu D.-K."/>
            <person name="Li Y."/>
            <person name="Chen G.-Z."/>
            <person name="Liu X.-D."/>
            <person name="Liao X.-Y."/>
            <person name="Jiang Y.-T."/>
            <person name="Yu X."/>
            <person name="Hao Y."/>
            <person name="Huang J."/>
            <person name="Zhao X.-W."/>
            <person name="Ke S."/>
            <person name="Chen Y.-Y."/>
            <person name="Wu W.-L."/>
            <person name="Hsu J.-L."/>
            <person name="Lin Y.-F."/>
            <person name="Huang M.-D."/>
            <person name="Li C.-Y."/>
            <person name="Huang L."/>
            <person name="Wang Z.-W."/>
            <person name="Zhao X."/>
            <person name="Zhong W.-Y."/>
            <person name="Peng D.-H."/>
            <person name="Ahmad S."/>
            <person name="Lan S."/>
            <person name="Zhang J.-S."/>
            <person name="Tsai W.-C."/>
            <person name="Van De Peer Y."/>
            <person name="Liu Z.-J."/>
        </authorList>
    </citation>
    <scope>NUCLEOTIDE SEQUENCE</scope>
    <source>
        <strain evidence="7">CP</strain>
        <tissue evidence="7">Leaves</tissue>
    </source>
</reference>
<evidence type="ECO:0000256" key="5">
    <source>
        <dbReference type="SAM" id="MobiDB-lite"/>
    </source>
</evidence>
<name>A0AAV9E934_ACOCL</name>
<proteinExistence type="predicted"/>
<evidence type="ECO:0000256" key="1">
    <source>
        <dbReference type="ARBA" id="ARBA00022723"/>
    </source>
</evidence>
<feature type="compositionally biased region" description="Polar residues" evidence="5">
    <location>
        <begin position="88"/>
        <end position="98"/>
    </location>
</feature>
<reference evidence="7" key="1">
    <citation type="journal article" date="2023" name="Nat. Commun.">
        <title>Diploid and tetraploid genomes of Acorus and the evolution of monocots.</title>
        <authorList>
            <person name="Ma L."/>
            <person name="Liu K.W."/>
            <person name="Li Z."/>
            <person name="Hsiao Y.Y."/>
            <person name="Qi Y."/>
            <person name="Fu T."/>
            <person name="Tang G.D."/>
            <person name="Zhang D."/>
            <person name="Sun W.H."/>
            <person name="Liu D.K."/>
            <person name="Li Y."/>
            <person name="Chen G.Z."/>
            <person name="Liu X.D."/>
            <person name="Liao X.Y."/>
            <person name="Jiang Y.T."/>
            <person name="Yu X."/>
            <person name="Hao Y."/>
            <person name="Huang J."/>
            <person name="Zhao X.W."/>
            <person name="Ke S."/>
            <person name="Chen Y.Y."/>
            <person name="Wu W.L."/>
            <person name="Hsu J.L."/>
            <person name="Lin Y.F."/>
            <person name="Huang M.D."/>
            <person name="Li C.Y."/>
            <person name="Huang L."/>
            <person name="Wang Z.W."/>
            <person name="Zhao X."/>
            <person name="Zhong W.Y."/>
            <person name="Peng D.H."/>
            <person name="Ahmad S."/>
            <person name="Lan S."/>
            <person name="Zhang J.S."/>
            <person name="Tsai W.C."/>
            <person name="Van de Peer Y."/>
            <person name="Liu Z.J."/>
        </authorList>
    </citation>
    <scope>NUCLEOTIDE SEQUENCE</scope>
    <source>
        <strain evidence="7">CP</strain>
    </source>
</reference>
<gene>
    <name evidence="7" type="ORF">QJS10_CPA08g01066</name>
</gene>
<dbReference type="InterPro" id="IPR027370">
    <property type="entry name" value="Znf-RING_euk"/>
</dbReference>
<dbReference type="SMART" id="SM00184">
    <property type="entry name" value="RING"/>
    <property type="match status" value="1"/>
</dbReference>
<protein>
    <recommendedName>
        <fullName evidence="6">RING-type domain-containing protein</fullName>
    </recommendedName>
</protein>
<dbReference type="Pfam" id="PF13445">
    <property type="entry name" value="zf-RING_UBOX"/>
    <property type="match status" value="1"/>
</dbReference>
<evidence type="ECO:0000256" key="3">
    <source>
        <dbReference type="ARBA" id="ARBA00022833"/>
    </source>
</evidence>
<sequence>MASPSSPPPPPECPICLNPYSYSETVPLVLSCGHSVCRPCLLTLPHPSPTPSAAPSAPNSSPLSPSPATSTSSASPPPPPLVIRHRSPSTTIDSRPFP</sequence>
<feature type="compositionally biased region" description="Low complexity" evidence="5">
    <location>
        <begin position="53"/>
        <end position="74"/>
    </location>
</feature>
<feature type="domain" description="RING-type" evidence="6">
    <location>
        <begin position="13"/>
        <end position="58"/>
    </location>
</feature>
<dbReference type="EMBL" id="JAUJYO010000008">
    <property type="protein sequence ID" value="KAK1309822.1"/>
    <property type="molecule type" value="Genomic_DNA"/>
</dbReference>
<evidence type="ECO:0000256" key="4">
    <source>
        <dbReference type="PROSITE-ProRule" id="PRU00175"/>
    </source>
</evidence>
<keyword evidence="3" id="KW-0862">Zinc</keyword>
<dbReference type="PROSITE" id="PS00518">
    <property type="entry name" value="ZF_RING_1"/>
    <property type="match status" value="1"/>
</dbReference>
<dbReference type="InterPro" id="IPR013083">
    <property type="entry name" value="Znf_RING/FYVE/PHD"/>
</dbReference>
<dbReference type="InterPro" id="IPR017907">
    <property type="entry name" value="Znf_RING_CS"/>
</dbReference>
<keyword evidence="1" id="KW-0479">Metal-binding</keyword>
<comment type="caution">
    <text evidence="7">The sequence shown here is derived from an EMBL/GenBank/DDBJ whole genome shotgun (WGS) entry which is preliminary data.</text>
</comment>
<dbReference type="Gene3D" id="3.30.40.10">
    <property type="entry name" value="Zinc/RING finger domain, C3HC4 (zinc finger)"/>
    <property type="match status" value="1"/>
</dbReference>